<dbReference type="SUPFAM" id="SSF54637">
    <property type="entry name" value="Thioesterase/thiol ester dehydrase-isomerase"/>
    <property type="match status" value="1"/>
</dbReference>
<dbReference type="GO" id="GO:0047617">
    <property type="term" value="F:fatty acyl-CoA hydrolase activity"/>
    <property type="evidence" value="ECO:0007669"/>
    <property type="project" value="UniProtKB-EC"/>
</dbReference>
<feature type="domain" description="Thioesterase" evidence="8">
    <location>
        <begin position="47"/>
        <end position="121"/>
    </location>
</feature>
<dbReference type="AlphaFoldDB" id="A0A6N1VBJ0"/>
<dbReference type="InterPro" id="IPR029069">
    <property type="entry name" value="HotDog_dom_sf"/>
</dbReference>
<evidence type="ECO:0000256" key="7">
    <source>
        <dbReference type="ARBA" id="ARBA00048062"/>
    </source>
</evidence>
<evidence type="ECO:0000256" key="3">
    <source>
        <dbReference type="ARBA" id="ARBA00036002"/>
    </source>
</evidence>
<dbReference type="PANTHER" id="PTHR43240">
    <property type="entry name" value="1,4-DIHYDROXY-2-NAPHTHOYL-COA THIOESTERASE 1"/>
    <property type="match status" value="1"/>
</dbReference>
<evidence type="ECO:0000313" key="10">
    <source>
        <dbReference type="Proteomes" id="UP000509367"/>
    </source>
</evidence>
<dbReference type="EMBL" id="CP054836">
    <property type="protein sequence ID" value="QKV18274.1"/>
    <property type="molecule type" value="Genomic_DNA"/>
</dbReference>
<comment type="catalytic activity">
    <reaction evidence="2">
        <text>a fatty acyl-CoA + H2O = a fatty acid + CoA + H(+)</text>
        <dbReference type="Rhea" id="RHEA:16781"/>
        <dbReference type="ChEBI" id="CHEBI:15377"/>
        <dbReference type="ChEBI" id="CHEBI:15378"/>
        <dbReference type="ChEBI" id="CHEBI:28868"/>
        <dbReference type="ChEBI" id="CHEBI:57287"/>
        <dbReference type="ChEBI" id="CHEBI:77636"/>
        <dbReference type="EC" id="3.1.2.20"/>
    </reaction>
</comment>
<protein>
    <recommendedName>
        <fullName evidence="6">Medium/long-chain acyl-CoA thioesterase YigI</fullName>
        <ecNumber evidence="5">3.1.2.20</ecNumber>
    </recommendedName>
</protein>
<dbReference type="Gene3D" id="3.10.129.10">
    <property type="entry name" value="Hotdog Thioesterase"/>
    <property type="match status" value="1"/>
</dbReference>
<comment type="similarity">
    <text evidence="4">Belongs to the YigI thioesterase family.</text>
</comment>
<dbReference type="InterPro" id="IPR003736">
    <property type="entry name" value="PAAI_dom"/>
</dbReference>
<keyword evidence="1" id="KW-0378">Hydrolase</keyword>
<evidence type="ECO:0000256" key="6">
    <source>
        <dbReference type="ARBA" id="ARBA00040062"/>
    </source>
</evidence>
<evidence type="ECO:0000256" key="1">
    <source>
        <dbReference type="ARBA" id="ARBA00022801"/>
    </source>
</evidence>
<dbReference type="Proteomes" id="UP000509367">
    <property type="component" value="Chromosome"/>
</dbReference>
<evidence type="ECO:0000313" key="9">
    <source>
        <dbReference type="EMBL" id="QKV18274.1"/>
    </source>
</evidence>
<keyword evidence="10" id="KW-1185">Reference proteome</keyword>
<reference evidence="9 10" key="1">
    <citation type="submission" date="2020-06" db="EMBL/GenBank/DDBJ databases">
        <title>Oricola thermophila sp. nov. isolated from a tidal sediments.</title>
        <authorList>
            <person name="Kwon K.K."/>
            <person name="Yang S.-H."/>
            <person name="Park M.-J."/>
        </authorList>
    </citation>
    <scope>NUCLEOTIDE SEQUENCE [LARGE SCALE GENOMIC DNA]</scope>
    <source>
        <strain evidence="9 10">MEBiC13590</strain>
    </source>
</reference>
<sequence length="155" mass="16805">MFDPIKRARDSYARQNFLRFLGTELESLEPGRCTITLAIRPELTQQHGFAHAGVITTLADTAAGYAAYSTMPENASVLTVEFKVNLIKPAMGQALRAEANTIKAGRTLSVVEANVFAIDGGNEALAARMQATMMCLAGKADDPSISQRQETERKN</sequence>
<dbReference type="NCBIfam" id="TIGR00369">
    <property type="entry name" value="unchar_dom_1"/>
    <property type="match status" value="1"/>
</dbReference>
<evidence type="ECO:0000256" key="2">
    <source>
        <dbReference type="ARBA" id="ARBA00035880"/>
    </source>
</evidence>
<dbReference type="RefSeq" id="WP_175276168.1">
    <property type="nucleotide sequence ID" value="NZ_CP054836.1"/>
</dbReference>
<gene>
    <name evidence="9" type="ORF">HTY61_07295</name>
</gene>
<dbReference type="Pfam" id="PF03061">
    <property type="entry name" value="4HBT"/>
    <property type="match status" value="1"/>
</dbReference>
<dbReference type="InterPro" id="IPR006683">
    <property type="entry name" value="Thioestr_dom"/>
</dbReference>
<evidence type="ECO:0000259" key="8">
    <source>
        <dbReference type="Pfam" id="PF03061"/>
    </source>
</evidence>
<name>A0A6N1VBJ0_9HYPH</name>
<comment type="catalytic activity">
    <reaction evidence="7">
        <text>a medium-chain fatty acyl-CoA + H2O = a medium-chain fatty acid + CoA + H(+)</text>
        <dbReference type="Rhea" id="RHEA:68184"/>
        <dbReference type="ChEBI" id="CHEBI:15377"/>
        <dbReference type="ChEBI" id="CHEBI:15378"/>
        <dbReference type="ChEBI" id="CHEBI:57287"/>
        <dbReference type="ChEBI" id="CHEBI:59558"/>
        <dbReference type="ChEBI" id="CHEBI:90546"/>
    </reaction>
</comment>
<accession>A0A6N1VBJ0</accession>
<proteinExistence type="inferred from homology"/>
<comment type="catalytic activity">
    <reaction evidence="3">
        <text>a long-chain fatty acyl-CoA + H2O = a long-chain fatty acid + CoA + H(+)</text>
        <dbReference type="Rhea" id="RHEA:67680"/>
        <dbReference type="ChEBI" id="CHEBI:15377"/>
        <dbReference type="ChEBI" id="CHEBI:15378"/>
        <dbReference type="ChEBI" id="CHEBI:57287"/>
        <dbReference type="ChEBI" id="CHEBI:57560"/>
        <dbReference type="ChEBI" id="CHEBI:83139"/>
    </reaction>
</comment>
<dbReference type="PANTHER" id="PTHR43240:SF20">
    <property type="entry name" value="MEDIUM_LONG-CHAIN ACYL-COA THIOESTERASE YIGI"/>
    <property type="match status" value="1"/>
</dbReference>
<dbReference type="KEGG" id="orm:HTY61_07295"/>
<evidence type="ECO:0000256" key="5">
    <source>
        <dbReference type="ARBA" id="ARBA00038894"/>
    </source>
</evidence>
<organism evidence="9 10">
    <name type="scientific">Oricola thermophila</name>
    <dbReference type="NCBI Taxonomy" id="2742145"/>
    <lineage>
        <taxon>Bacteria</taxon>
        <taxon>Pseudomonadati</taxon>
        <taxon>Pseudomonadota</taxon>
        <taxon>Alphaproteobacteria</taxon>
        <taxon>Hyphomicrobiales</taxon>
        <taxon>Ahrensiaceae</taxon>
        <taxon>Oricola</taxon>
    </lineage>
</organism>
<evidence type="ECO:0000256" key="4">
    <source>
        <dbReference type="ARBA" id="ARBA00038381"/>
    </source>
</evidence>
<dbReference type="EC" id="3.1.2.20" evidence="5"/>
<dbReference type="CDD" id="cd03443">
    <property type="entry name" value="PaaI_thioesterase"/>
    <property type="match status" value="1"/>
</dbReference>